<protein>
    <submittedName>
        <fullName evidence="10">Myosin light chain kinase 2</fullName>
    </submittedName>
</protein>
<dbReference type="PANTHER" id="PTHR24342:SF20">
    <property type="entry name" value="MYOSIN LIGHT CHAIN KINASE, SMOOTH MUSCLE"/>
    <property type="match status" value="1"/>
</dbReference>
<dbReference type="Proteomes" id="UP001108240">
    <property type="component" value="Unplaced"/>
</dbReference>
<dbReference type="PROSITE" id="PS50011">
    <property type="entry name" value="PROTEIN_KINASE_DOM"/>
    <property type="match status" value="1"/>
</dbReference>
<feature type="compositionally biased region" description="Basic and acidic residues" evidence="8">
    <location>
        <begin position="161"/>
        <end position="179"/>
    </location>
</feature>
<feature type="region of interest" description="Disordered" evidence="8">
    <location>
        <begin position="159"/>
        <end position="179"/>
    </location>
</feature>
<dbReference type="InterPro" id="IPR000719">
    <property type="entry name" value="Prot_kinase_dom"/>
</dbReference>
<evidence type="ECO:0000256" key="5">
    <source>
        <dbReference type="ARBA" id="ARBA00022777"/>
    </source>
</evidence>
<dbReference type="AlphaFoldDB" id="A0A8C1AA73"/>
<dbReference type="GO" id="GO:0043065">
    <property type="term" value="P:positive regulation of apoptotic process"/>
    <property type="evidence" value="ECO:0007669"/>
    <property type="project" value="TreeGrafter"/>
</dbReference>
<dbReference type="SMART" id="SM00220">
    <property type="entry name" value="S_TKc"/>
    <property type="match status" value="1"/>
</dbReference>
<dbReference type="Pfam" id="PF00069">
    <property type="entry name" value="Pkinase"/>
    <property type="match status" value="1"/>
</dbReference>
<name>A0A8C1AA73_CYPCA</name>
<dbReference type="InterPro" id="IPR008271">
    <property type="entry name" value="Ser/Thr_kinase_AS"/>
</dbReference>
<dbReference type="InterPro" id="IPR017441">
    <property type="entry name" value="Protein_kinase_ATP_BS"/>
</dbReference>
<keyword evidence="6 7" id="KW-0067">ATP-binding</keyword>
<feature type="region of interest" description="Disordered" evidence="8">
    <location>
        <begin position="334"/>
        <end position="372"/>
    </location>
</feature>
<dbReference type="Ensembl" id="ENSCCRT00000016516.2">
    <property type="protein sequence ID" value="ENSCCRP00000015112.2"/>
    <property type="gene ID" value="ENSCCRG00000008569.2"/>
</dbReference>
<keyword evidence="4 7" id="KW-0547">Nucleotide-binding</keyword>
<dbReference type="GO" id="GO:0005524">
    <property type="term" value="F:ATP binding"/>
    <property type="evidence" value="ECO:0007669"/>
    <property type="project" value="UniProtKB-UniRule"/>
</dbReference>
<keyword evidence="3" id="KW-0808">Transferase</keyword>
<dbReference type="Gene3D" id="1.10.510.10">
    <property type="entry name" value="Transferase(Phosphotransferase) domain 1"/>
    <property type="match status" value="1"/>
</dbReference>
<evidence type="ECO:0000313" key="11">
    <source>
        <dbReference type="Proteomes" id="UP001108240"/>
    </source>
</evidence>
<organism evidence="10 11">
    <name type="scientific">Cyprinus carpio carpio</name>
    <dbReference type="NCBI Taxonomy" id="630221"/>
    <lineage>
        <taxon>Eukaryota</taxon>
        <taxon>Metazoa</taxon>
        <taxon>Chordata</taxon>
        <taxon>Craniata</taxon>
        <taxon>Vertebrata</taxon>
        <taxon>Euteleostomi</taxon>
        <taxon>Actinopterygii</taxon>
        <taxon>Neopterygii</taxon>
        <taxon>Teleostei</taxon>
        <taxon>Ostariophysi</taxon>
        <taxon>Cypriniformes</taxon>
        <taxon>Cyprinidae</taxon>
        <taxon>Cyprininae</taxon>
        <taxon>Cyprinus</taxon>
    </lineage>
</organism>
<dbReference type="GO" id="GO:0035556">
    <property type="term" value="P:intracellular signal transduction"/>
    <property type="evidence" value="ECO:0007669"/>
    <property type="project" value="TreeGrafter"/>
</dbReference>
<feature type="binding site" evidence="7">
    <location>
        <position position="520"/>
    </location>
    <ligand>
        <name>ATP</name>
        <dbReference type="ChEBI" id="CHEBI:30616"/>
    </ligand>
</feature>
<evidence type="ECO:0000256" key="4">
    <source>
        <dbReference type="ARBA" id="ARBA00022741"/>
    </source>
</evidence>
<dbReference type="InterPro" id="IPR011009">
    <property type="entry name" value="Kinase-like_dom_sf"/>
</dbReference>
<dbReference type="GO" id="GO:0004674">
    <property type="term" value="F:protein serine/threonine kinase activity"/>
    <property type="evidence" value="ECO:0007669"/>
    <property type="project" value="UniProtKB-KW"/>
</dbReference>
<sequence length="806" mass="89308">MMFTHSLHSMSFKGSVKCPVPPSSPTTLEAKVDDLRLKVEQLLLSPERSCPMCGTCVQHSTLQETVTSQLSAQTRLLDSLEKKVLEMKTALEDLARGLEDRQCEKVTVPLAALQRRKSLPVRTSAEEVYVRLDRDCMVPHAFNMPLEKGILLEINENNGTRTEDHQPKKDSTEAKVQHEPKLQIKGERGTSIVSPRSDLSQHQTEKMNKVENKNMPPNENDVLKPVIAASVVTQRSVISPPNKEAQDDRKTSPLNTKAPLPVTTARVLPNTIRPKQTEAVNVTLPNHTVPKTAGLVAPAVPQCTAPLVPNNPPKLTLPDSTPIQTFPKTSLGLPVATAQNSGKSSVNTPSTKKTTSQDATLLPPSHKPPKTMGLKVTTATKEAYALRQVQSGPNSLQRLQVTGGKADLVHTISTPLADKGTEAVIAANHVSGGIQIKITPATDKNPVQTKSNNPPKTCFKVIDDVSPQPAPFPHRFVSLKSNPPPIDTFNIHTREVLGGGRFGKVHKCTETKTLMRLAAKIINTRSARERDMALNEIQVMNQLSHPNILQLYEAFEVKNQVVLILEYVEGGELFERIVDESCPLTEVDAMVFVKQICEGVQYMHQMYVLHLDLKPENILLVNRSSHQVKIIDFGLARRYKPREKLKVSFGTPEFLAPEVVNFDFVSFPTDMWTLGVVTYMLLSGLSPFLGDDDSQTLNNVLMGNWYFDEDAFEHVSAEARDFVSNLLIRERSGRLSATQCLKHPWLNNITEKAKSTNIVLKSQVLLKKYMARRMWKKNYIAVAAANRFKKIGSSGSLTALVSETSY</sequence>
<dbReference type="PROSITE" id="PS00108">
    <property type="entry name" value="PROTEIN_KINASE_ST"/>
    <property type="match status" value="1"/>
</dbReference>
<evidence type="ECO:0000256" key="7">
    <source>
        <dbReference type="PROSITE-ProRule" id="PRU10141"/>
    </source>
</evidence>
<evidence type="ECO:0000259" key="9">
    <source>
        <dbReference type="PROSITE" id="PS50011"/>
    </source>
</evidence>
<evidence type="ECO:0000313" key="10">
    <source>
        <dbReference type="Ensembl" id="ENSCCRP00000015112.2"/>
    </source>
</evidence>
<comment type="similarity">
    <text evidence="1">Belongs to the protein kinase superfamily. CAMK Ser/Thr protein kinase family.</text>
</comment>
<reference evidence="10" key="2">
    <citation type="submission" date="2025-09" db="UniProtKB">
        <authorList>
            <consortium name="Ensembl"/>
        </authorList>
    </citation>
    <scope>IDENTIFICATION</scope>
</reference>
<evidence type="ECO:0000256" key="6">
    <source>
        <dbReference type="ARBA" id="ARBA00022840"/>
    </source>
</evidence>
<evidence type="ECO:0000256" key="2">
    <source>
        <dbReference type="ARBA" id="ARBA00022527"/>
    </source>
</evidence>
<dbReference type="GeneTree" id="ENSGT00940000156211"/>
<dbReference type="FunFam" id="1.10.510.10:FF:000135">
    <property type="entry name" value="Putative myosin light chain kinase 3"/>
    <property type="match status" value="1"/>
</dbReference>
<dbReference type="OMA" id="TMAEQSE"/>
<keyword evidence="5" id="KW-0418">Kinase</keyword>
<evidence type="ECO:0000256" key="8">
    <source>
        <dbReference type="SAM" id="MobiDB-lite"/>
    </source>
</evidence>
<proteinExistence type="inferred from homology"/>
<dbReference type="Gene3D" id="3.30.200.20">
    <property type="entry name" value="Phosphorylase Kinase, domain 1"/>
    <property type="match status" value="1"/>
</dbReference>
<keyword evidence="11" id="KW-1185">Reference proteome</keyword>
<accession>A0A8C1AA73</accession>
<feature type="compositionally biased region" description="Polar residues" evidence="8">
    <location>
        <begin position="337"/>
        <end position="359"/>
    </location>
</feature>
<evidence type="ECO:0000256" key="3">
    <source>
        <dbReference type="ARBA" id="ARBA00022679"/>
    </source>
</evidence>
<dbReference type="PROSITE" id="PS00107">
    <property type="entry name" value="PROTEIN_KINASE_ATP"/>
    <property type="match status" value="1"/>
</dbReference>
<dbReference type="GO" id="GO:0005634">
    <property type="term" value="C:nucleus"/>
    <property type="evidence" value="ECO:0007669"/>
    <property type="project" value="TreeGrafter"/>
</dbReference>
<reference evidence="10" key="1">
    <citation type="submission" date="2025-08" db="UniProtKB">
        <authorList>
            <consortium name="Ensembl"/>
        </authorList>
    </citation>
    <scope>IDENTIFICATION</scope>
</reference>
<feature type="region of interest" description="Disordered" evidence="8">
    <location>
        <begin position="237"/>
        <end position="257"/>
    </location>
</feature>
<feature type="domain" description="Protein kinase" evidence="9">
    <location>
        <begin position="491"/>
        <end position="746"/>
    </location>
</feature>
<evidence type="ECO:0000256" key="1">
    <source>
        <dbReference type="ARBA" id="ARBA00006692"/>
    </source>
</evidence>
<keyword evidence="2" id="KW-0723">Serine/threonine-protein kinase</keyword>
<dbReference type="SUPFAM" id="SSF56112">
    <property type="entry name" value="Protein kinase-like (PK-like)"/>
    <property type="match status" value="1"/>
</dbReference>
<dbReference type="PANTHER" id="PTHR24342">
    <property type="entry name" value="SERINE/THREONINE-PROTEIN KINASE 17"/>
    <property type="match status" value="1"/>
</dbReference>